<dbReference type="Proteomes" id="UP000012073">
    <property type="component" value="Unassembled WGS sequence"/>
</dbReference>
<dbReference type="KEGG" id="ccp:CHC_T00004487001"/>
<protein>
    <submittedName>
        <fullName evidence="1">Uncharacterized protein</fullName>
    </submittedName>
</protein>
<sequence>MGWCFHVTMKSPLAMRSEHILMPSTPRKTCLIAMLMGAPSQGVTCSDQCHFFSPPLSPFPPSSLCFHPQSKTAFLSAAILPDQQFNSNDYLAMTISRLPTHSQTSSRNLRTQ</sequence>
<dbReference type="EMBL" id="HG001759">
    <property type="protein sequence ID" value="CDF36062.1"/>
    <property type="molecule type" value="Genomic_DNA"/>
</dbReference>
<dbReference type="AlphaFoldDB" id="R7QC37"/>
<dbReference type="GeneID" id="17323636"/>
<evidence type="ECO:0000313" key="1">
    <source>
        <dbReference type="EMBL" id="CDF36062.1"/>
    </source>
</evidence>
<organism evidence="1 2">
    <name type="scientific">Chondrus crispus</name>
    <name type="common">Carrageen Irish moss</name>
    <name type="synonym">Polymorpha crispa</name>
    <dbReference type="NCBI Taxonomy" id="2769"/>
    <lineage>
        <taxon>Eukaryota</taxon>
        <taxon>Rhodophyta</taxon>
        <taxon>Florideophyceae</taxon>
        <taxon>Rhodymeniophycidae</taxon>
        <taxon>Gigartinales</taxon>
        <taxon>Gigartinaceae</taxon>
        <taxon>Chondrus</taxon>
    </lineage>
</organism>
<dbReference type="RefSeq" id="XP_005715881.1">
    <property type="nucleotide sequence ID" value="XM_005715824.1"/>
</dbReference>
<evidence type="ECO:0000313" key="2">
    <source>
        <dbReference type="Proteomes" id="UP000012073"/>
    </source>
</evidence>
<accession>R7QC37</accession>
<gene>
    <name evidence="1" type="ORF">CHC_T00004487001</name>
</gene>
<proteinExistence type="predicted"/>
<reference evidence="2" key="1">
    <citation type="journal article" date="2013" name="Proc. Natl. Acad. Sci. U.S.A.">
        <title>Genome structure and metabolic features in the red seaweed Chondrus crispus shed light on evolution of the Archaeplastida.</title>
        <authorList>
            <person name="Collen J."/>
            <person name="Porcel B."/>
            <person name="Carre W."/>
            <person name="Ball S.G."/>
            <person name="Chaparro C."/>
            <person name="Tonon T."/>
            <person name="Barbeyron T."/>
            <person name="Michel G."/>
            <person name="Noel B."/>
            <person name="Valentin K."/>
            <person name="Elias M."/>
            <person name="Artiguenave F."/>
            <person name="Arun A."/>
            <person name="Aury J.M."/>
            <person name="Barbosa-Neto J.F."/>
            <person name="Bothwell J.H."/>
            <person name="Bouget F.Y."/>
            <person name="Brillet L."/>
            <person name="Cabello-Hurtado F."/>
            <person name="Capella-Gutierrez S."/>
            <person name="Charrier B."/>
            <person name="Cladiere L."/>
            <person name="Cock J.M."/>
            <person name="Coelho S.M."/>
            <person name="Colleoni C."/>
            <person name="Czjzek M."/>
            <person name="Da Silva C."/>
            <person name="Delage L."/>
            <person name="Denoeud F."/>
            <person name="Deschamps P."/>
            <person name="Dittami S.M."/>
            <person name="Gabaldon T."/>
            <person name="Gachon C.M."/>
            <person name="Groisillier A."/>
            <person name="Herve C."/>
            <person name="Jabbari K."/>
            <person name="Katinka M."/>
            <person name="Kloareg B."/>
            <person name="Kowalczyk N."/>
            <person name="Labadie K."/>
            <person name="Leblanc C."/>
            <person name="Lopez P.J."/>
            <person name="McLachlan D.H."/>
            <person name="Meslet-Cladiere L."/>
            <person name="Moustafa A."/>
            <person name="Nehr Z."/>
            <person name="Nyvall Collen P."/>
            <person name="Panaud O."/>
            <person name="Partensky F."/>
            <person name="Poulain J."/>
            <person name="Rensing S.A."/>
            <person name="Rousvoal S."/>
            <person name="Samson G."/>
            <person name="Symeonidi A."/>
            <person name="Weissenbach J."/>
            <person name="Zambounis A."/>
            <person name="Wincker P."/>
            <person name="Boyen C."/>
        </authorList>
    </citation>
    <scope>NUCLEOTIDE SEQUENCE [LARGE SCALE GENOMIC DNA]</scope>
    <source>
        <strain evidence="2">cv. Stackhouse</strain>
    </source>
</reference>
<name>R7QC37_CHOCR</name>
<dbReference type="Gramene" id="CDF36062">
    <property type="protein sequence ID" value="CDF36062"/>
    <property type="gene ID" value="CHC_T00004487001"/>
</dbReference>
<keyword evidence="2" id="KW-1185">Reference proteome</keyword>